<name>A0AAN8BDX3_9TELE</name>
<dbReference type="EMBL" id="JAULUE010002061">
    <property type="protein sequence ID" value="KAK5883081.1"/>
    <property type="molecule type" value="Genomic_DNA"/>
</dbReference>
<gene>
    <name evidence="2" type="ORF">CesoFtcFv8_019448</name>
</gene>
<reference evidence="2 3" key="1">
    <citation type="journal article" date="2023" name="Mol. Biol. Evol.">
        <title>Genomics of Secondarily Temperate Adaptation in the Only Non-Antarctic Icefish.</title>
        <authorList>
            <person name="Rivera-Colon A.G."/>
            <person name="Rayamajhi N."/>
            <person name="Minhas B.F."/>
            <person name="Madrigal G."/>
            <person name="Bilyk K.T."/>
            <person name="Yoon V."/>
            <person name="Hune M."/>
            <person name="Gregory S."/>
            <person name="Cheng C.H.C."/>
            <person name="Catchen J.M."/>
        </authorList>
    </citation>
    <scope>NUCLEOTIDE SEQUENCE [LARGE SCALE GENOMIC DNA]</scope>
    <source>
        <strain evidence="2">JC2023a</strain>
    </source>
</reference>
<evidence type="ECO:0000313" key="2">
    <source>
        <dbReference type="EMBL" id="KAK5883081.1"/>
    </source>
</evidence>
<proteinExistence type="predicted"/>
<protein>
    <submittedName>
        <fullName evidence="2">Uncharacterized protein</fullName>
    </submittedName>
</protein>
<organism evidence="2 3">
    <name type="scientific">Champsocephalus esox</name>
    <name type="common">pike icefish</name>
    <dbReference type="NCBI Taxonomy" id="159716"/>
    <lineage>
        <taxon>Eukaryota</taxon>
        <taxon>Metazoa</taxon>
        <taxon>Chordata</taxon>
        <taxon>Craniata</taxon>
        <taxon>Vertebrata</taxon>
        <taxon>Euteleostomi</taxon>
        <taxon>Actinopterygii</taxon>
        <taxon>Neopterygii</taxon>
        <taxon>Teleostei</taxon>
        <taxon>Neoteleostei</taxon>
        <taxon>Acanthomorphata</taxon>
        <taxon>Eupercaria</taxon>
        <taxon>Perciformes</taxon>
        <taxon>Notothenioidei</taxon>
        <taxon>Channichthyidae</taxon>
        <taxon>Champsocephalus</taxon>
    </lineage>
</organism>
<dbReference type="Proteomes" id="UP001335648">
    <property type="component" value="Unassembled WGS sequence"/>
</dbReference>
<evidence type="ECO:0000313" key="3">
    <source>
        <dbReference type="Proteomes" id="UP001335648"/>
    </source>
</evidence>
<evidence type="ECO:0000256" key="1">
    <source>
        <dbReference type="SAM" id="MobiDB-lite"/>
    </source>
</evidence>
<dbReference type="AlphaFoldDB" id="A0AAN8BDX3"/>
<accession>A0AAN8BDX3</accession>
<keyword evidence="3" id="KW-1185">Reference proteome</keyword>
<comment type="caution">
    <text evidence="2">The sequence shown here is derived from an EMBL/GenBank/DDBJ whole genome shotgun (WGS) entry which is preliminary data.</text>
</comment>
<feature type="region of interest" description="Disordered" evidence="1">
    <location>
        <begin position="31"/>
        <end position="69"/>
    </location>
</feature>
<sequence>MCLAPRHTASRLPPRITAVSSLLQERYCRREGPQLQAPKAEQRRSHGGQKVLSVRGGCARPGPQQTTVL</sequence>